<dbReference type="OrthoDB" id="9814612at2"/>
<dbReference type="RefSeq" id="WP_097194501.1">
    <property type="nucleotide sequence ID" value="NZ_OBQI01000002.1"/>
</dbReference>
<dbReference type="Proteomes" id="UP000219435">
    <property type="component" value="Unassembled WGS sequence"/>
</dbReference>
<evidence type="ECO:0000259" key="2">
    <source>
        <dbReference type="Pfam" id="PF00534"/>
    </source>
</evidence>
<sequence length="339" mass="36876">MDIVVCGAQKPFVRGGAEQHQENLVAALETAGHRVDLVRLPVAWEKGRLFDSPLAWRMVPIDADLVIATNFPSYFVQHPNKVVWLLHQHRGAYDGFEAGASWSDFAWDDVSLEEQRLLTEWDVAALSEARTVFSNSGVVSRRLARFNGLDSTPLAHPPPLHEVLHPGEFGDYVLSVQRQEENKRPHLLVEAMAHVPSPVRAVMAGRGELLDEVRRHVEDAGLAGKVELPGFVPDADLVELYAGALAVVYVPEDEDYGYTTLQAFYAGKPVICAADSGAVLDWVEDGVTGLVCDGTPAGLAAAIRRLADDPALAQRLGAAGRERIADLSWADVVARLTAP</sequence>
<dbReference type="CDD" id="cd03801">
    <property type="entry name" value="GT4_PimA-like"/>
    <property type="match status" value="1"/>
</dbReference>
<reference evidence="4" key="1">
    <citation type="submission" date="2017-08" db="EMBL/GenBank/DDBJ databases">
        <authorList>
            <person name="Varghese N."/>
            <person name="Submissions S."/>
        </authorList>
    </citation>
    <scope>NUCLEOTIDE SEQUENCE [LARGE SCALE GENOMIC DNA]</scope>
    <source>
        <strain evidence="4">DSM 4725</strain>
    </source>
</reference>
<evidence type="ECO:0000313" key="4">
    <source>
        <dbReference type="Proteomes" id="UP000219435"/>
    </source>
</evidence>
<dbReference type="SUPFAM" id="SSF53756">
    <property type="entry name" value="UDP-Glycosyltransferase/glycogen phosphorylase"/>
    <property type="match status" value="1"/>
</dbReference>
<evidence type="ECO:0000256" key="1">
    <source>
        <dbReference type="ARBA" id="ARBA00022679"/>
    </source>
</evidence>
<dbReference type="EMBL" id="OBQI01000002">
    <property type="protein sequence ID" value="SOC48927.1"/>
    <property type="molecule type" value="Genomic_DNA"/>
</dbReference>
<dbReference type="PANTHER" id="PTHR12526:SF635">
    <property type="entry name" value="GLYCOSYL TRANSFERASE GROUP 1"/>
    <property type="match status" value="1"/>
</dbReference>
<feature type="domain" description="Glycosyl transferase family 1" evidence="2">
    <location>
        <begin position="171"/>
        <end position="323"/>
    </location>
</feature>
<proteinExistence type="predicted"/>
<protein>
    <submittedName>
        <fullName evidence="3">Glycosyltransferase involved in cell wall bisynthesis</fullName>
    </submittedName>
</protein>
<dbReference type="AlphaFoldDB" id="A0A285V4R1"/>
<evidence type="ECO:0000313" key="3">
    <source>
        <dbReference type="EMBL" id="SOC48927.1"/>
    </source>
</evidence>
<dbReference type="Gene3D" id="3.40.50.2000">
    <property type="entry name" value="Glycogen Phosphorylase B"/>
    <property type="match status" value="2"/>
</dbReference>
<dbReference type="InterPro" id="IPR001296">
    <property type="entry name" value="Glyco_trans_1"/>
</dbReference>
<dbReference type="PANTHER" id="PTHR12526">
    <property type="entry name" value="GLYCOSYLTRANSFERASE"/>
    <property type="match status" value="1"/>
</dbReference>
<dbReference type="GO" id="GO:0016757">
    <property type="term" value="F:glycosyltransferase activity"/>
    <property type="evidence" value="ECO:0007669"/>
    <property type="project" value="InterPro"/>
</dbReference>
<dbReference type="Pfam" id="PF00534">
    <property type="entry name" value="Glycos_transf_1"/>
    <property type="match status" value="1"/>
</dbReference>
<organism evidence="3 4">
    <name type="scientific">Blastococcus aggregatus</name>
    <dbReference type="NCBI Taxonomy" id="38502"/>
    <lineage>
        <taxon>Bacteria</taxon>
        <taxon>Bacillati</taxon>
        <taxon>Actinomycetota</taxon>
        <taxon>Actinomycetes</taxon>
        <taxon>Geodermatophilales</taxon>
        <taxon>Geodermatophilaceae</taxon>
        <taxon>Blastococcus</taxon>
    </lineage>
</organism>
<gene>
    <name evidence="3" type="ORF">SAMN05660748_1640</name>
</gene>
<keyword evidence="1 3" id="KW-0808">Transferase</keyword>
<name>A0A285V4R1_9ACTN</name>
<accession>A0A285V4R1</accession>
<keyword evidence="4" id="KW-1185">Reference proteome</keyword>